<proteinExistence type="predicted"/>
<comment type="caution">
    <text evidence="3">The sequence shown here is derived from an EMBL/GenBank/DDBJ whole genome shotgun (WGS) entry which is preliminary data.</text>
</comment>
<keyword evidence="2" id="KW-0472">Membrane</keyword>
<keyword evidence="2" id="KW-1133">Transmembrane helix</keyword>
<organism evidence="3 4">
    <name type="scientific">Halopolyspora algeriensis</name>
    <dbReference type="NCBI Taxonomy" id="1500506"/>
    <lineage>
        <taxon>Bacteria</taxon>
        <taxon>Bacillati</taxon>
        <taxon>Actinomycetota</taxon>
        <taxon>Actinomycetes</taxon>
        <taxon>Actinomycetes incertae sedis</taxon>
        <taxon>Halopolyspora</taxon>
    </lineage>
</organism>
<keyword evidence="4" id="KW-1185">Reference proteome</keyword>
<dbReference type="EMBL" id="QPJC01000007">
    <property type="protein sequence ID" value="RCW43288.1"/>
    <property type="molecule type" value="Genomic_DNA"/>
</dbReference>
<keyword evidence="2" id="KW-0812">Transmembrane</keyword>
<evidence type="ECO:0000256" key="2">
    <source>
        <dbReference type="SAM" id="Phobius"/>
    </source>
</evidence>
<dbReference type="Proteomes" id="UP000253495">
    <property type="component" value="Unassembled WGS sequence"/>
</dbReference>
<evidence type="ECO:0000313" key="3">
    <source>
        <dbReference type="EMBL" id="RCW43288.1"/>
    </source>
</evidence>
<feature type="transmembrane region" description="Helical" evidence="2">
    <location>
        <begin position="50"/>
        <end position="70"/>
    </location>
</feature>
<dbReference type="InterPro" id="IPR057952">
    <property type="entry name" value="Rv2743c-like"/>
</dbReference>
<feature type="compositionally biased region" description="Basic and acidic residues" evidence="1">
    <location>
        <begin position="313"/>
        <end position="322"/>
    </location>
</feature>
<feature type="compositionally biased region" description="Pro residues" evidence="1">
    <location>
        <begin position="120"/>
        <end position="130"/>
    </location>
</feature>
<feature type="compositionally biased region" description="Low complexity" evidence="1">
    <location>
        <begin position="291"/>
        <end position="303"/>
    </location>
</feature>
<feature type="region of interest" description="Disordered" evidence="1">
    <location>
        <begin position="270"/>
        <end position="330"/>
    </location>
</feature>
<reference evidence="3 4" key="1">
    <citation type="submission" date="2018-07" db="EMBL/GenBank/DDBJ databases">
        <title>Genomic Encyclopedia of Type Strains, Phase III (KMG-III): the genomes of soil and plant-associated and newly described type strains.</title>
        <authorList>
            <person name="Whitman W."/>
        </authorList>
    </citation>
    <scope>NUCLEOTIDE SEQUENCE [LARGE SCALE GENOMIC DNA]</scope>
    <source>
        <strain evidence="3 4">CECT 8575</strain>
    </source>
</reference>
<protein>
    <submittedName>
        <fullName evidence="3">Uncharacterized protein</fullName>
    </submittedName>
</protein>
<dbReference type="NCBIfam" id="NF047839">
    <property type="entry name" value="PspM_Rv2743c"/>
    <property type="match status" value="1"/>
</dbReference>
<dbReference type="Pfam" id="PF25587">
    <property type="entry name" value="Rv2743c"/>
    <property type="match status" value="1"/>
</dbReference>
<sequence>MSRRREEFSEWGEFALDQLRGPVLTGFRRKLAAWRDPRARLIRRRRRAKYGTASGATATGALGGGAYLSYAAENFWVTLEPATETMLDVTSFGVGGLALAAGAGTVGAALKYRRLKRTPLPQPPPEPVQLPPRDSQAREPMRRLRDAEQSLHSALTRLTDAGVGVAGEPATEARTTAARAASALRAVADRLVAVEGAVPHAPAQDREALRSDVARLRAELDEGVESYGGLVAAAGRAVAASGASEQKHVMQDATDRLAGLAAALQELSEVAPGNGATPTEMPTGPAGQLRGQAEPPEQPAGPADPTGTGEPGENVRPRREGGRSGYGDPA</sequence>
<accession>A0A368VP41</accession>
<feature type="region of interest" description="Disordered" evidence="1">
    <location>
        <begin position="116"/>
        <end position="143"/>
    </location>
</feature>
<dbReference type="RefSeq" id="WP_179951570.1">
    <property type="nucleotide sequence ID" value="NZ_QPJC01000007.1"/>
</dbReference>
<evidence type="ECO:0000256" key="1">
    <source>
        <dbReference type="SAM" id="MobiDB-lite"/>
    </source>
</evidence>
<name>A0A368VP41_9ACTN</name>
<dbReference type="AlphaFoldDB" id="A0A368VP41"/>
<feature type="transmembrane region" description="Helical" evidence="2">
    <location>
        <begin position="90"/>
        <end position="110"/>
    </location>
</feature>
<evidence type="ECO:0000313" key="4">
    <source>
        <dbReference type="Proteomes" id="UP000253495"/>
    </source>
</evidence>
<gene>
    <name evidence="3" type="ORF">DFQ14_107178</name>
</gene>